<dbReference type="KEGG" id="lamb:KBB96_10580"/>
<dbReference type="InterPro" id="IPR014284">
    <property type="entry name" value="RNA_pol_sigma-70_dom"/>
</dbReference>
<accession>A0A975G4T4</accession>
<evidence type="ECO:0000313" key="7">
    <source>
        <dbReference type="Proteomes" id="UP000676169"/>
    </source>
</evidence>
<dbReference type="Gene3D" id="1.10.1740.10">
    <property type="match status" value="1"/>
</dbReference>
<dbReference type="RefSeq" id="WP_211629378.1">
    <property type="nucleotide sequence ID" value="NZ_CP073100.1"/>
</dbReference>
<evidence type="ECO:0000313" key="6">
    <source>
        <dbReference type="EMBL" id="QUE49317.1"/>
    </source>
</evidence>
<evidence type="ECO:0000256" key="2">
    <source>
        <dbReference type="ARBA" id="ARBA00023015"/>
    </source>
</evidence>
<dbReference type="InterPro" id="IPR007627">
    <property type="entry name" value="RNA_pol_sigma70_r2"/>
</dbReference>
<proteinExistence type="inferred from homology"/>
<dbReference type="PANTHER" id="PTHR43133:SF51">
    <property type="entry name" value="RNA POLYMERASE SIGMA FACTOR"/>
    <property type="match status" value="1"/>
</dbReference>
<evidence type="ECO:0000256" key="1">
    <source>
        <dbReference type="ARBA" id="ARBA00010641"/>
    </source>
</evidence>
<dbReference type="InterPro" id="IPR013324">
    <property type="entry name" value="RNA_pol_sigma_r3/r4-like"/>
</dbReference>
<dbReference type="InterPro" id="IPR039425">
    <property type="entry name" value="RNA_pol_sigma-70-like"/>
</dbReference>
<dbReference type="Pfam" id="PF04542">
    <property type="entry name" value="Sigma70_r2"/>
    <property type="match status" value="1"/>
</dbReference>
<keyword evidence="7" id="KW-1185">Reference proteome</keyword>
<reference evidence="6" key="1">
    <citation type="submission" date="2021-04" db="EMBL/GenBank/DDBJ databases">
        <title>Luteolibacter sp. 32A isolated from the skin of an Anderson's salamander (Ambystoma andersonii).</title>
        <authorList>
            <person name="Spergser J."/>
            <person name="Busse H.-J."/>
        </authorList>
    </citation>
    <scope>NUCLEOTIDE SEQUENCE</scope>
    <source>
        <strain evidence="6">32A</strain>
    </source>
</reference>
<evidence type="ECO:0000259" key="5">
    <source>
        <dbReference type="Pfam" id="PF04542"/>
    </source>
</evidence>
<feature type="domain" description="RNA polymerase sigma-70 region 2" evidence="5">
    <location>
        <begin position="25"/>
        <end position="88"/>
    </location>
</feature>
<evidence type="ECO:0000256" key="4">
    <source>
        <dbReference type="ARBA" id="ARBA00023163"/>
    </source>
</evidence>
<dbReference type="GO" id="GO:0006352">
    <property type="term" value="P:DNA-templated transcription initiation"/>
    <property type="evidence" value="ECO:0007669"/>
    <property type="project" value="InterPro"/>
</dbReference>
<dbReference type="SUPFAM" id="SSF88946">
    <property type="entry name" value="Sigma2 domain of RNA polymerase sigma factors"/>
    <property type="match status" value="1"/>
</dbReference>
<comment type="similarity">
    <text evidence="1">Belongs to the sigma-70 factor family. ECF subfamily.</text>
</comment>
<dbReference type="EMBL" id="CP073100">
    <property type="protein sequence ID" value="QUE49317.1"/>
    <property type="molecule type" value="Genomic_DNA"/>
</dbReference>
<protein>
    <submittedName>
        <fullName evidence="6">Sigma-70 family RNA polymerase sigma factor</fullName>
    </submittedName>
</protein>
<sequence length="182" mass="21218">MNPDPVEPHAVPQDEAEMAHAIAALRVPLRAYVLSILPHKAACDDVVQETMIFLWERRGEYREDTNLRAWAFKVAWFKAMGHRRDRTREERVVTYSEDSLHRISGAMEEILEDIEPRMEALRKCLSQLDADELQLLRLKYVDRGSLTAHAQDRAEHPNRVQKTISRLRLRLRHCIQSKLSLS</sequence>
<gene>
    <name evidence="6" type="ORF">KBB96_10580</name>
</gene>
<dbReference type="GO" id="GO:0016987">
    <property type="term" value="F:sigma factor activity"/>
    <property type="evidence" value="ECO:0007669"/>
    <property type="project" value="UniProtKB-KW"/>
</dbReference>
<dbReference type="AlphaFoldDB" id="A0A975G4T4"/>
<organism evidence="6 7">
    <name type="scientific">Luteolibacter ambystomatis</name>
    <dbReference type="NCBI Taxonomy" id="2824561"/>
    <lineage>
        <taxon>Bacteria</taxon>
        <taxon>Pseudomonadati</taxon>
        <taxon>Verrucomicrobiota</taxon>
        <taxon>Verrucomicrobiia</taxon>
        <taxon>Verrucomicrobiales</taxon>
        <taxon>Verrucomicrobiaceae</taxon>
        <taxon>Luteolibacter</taxon>
    </lineage>
</organism>
<dbReference type="PANTHER" id="PTHR43133">
    <property type="entry name" value="RNA POLYMERASE ECF-TYPE SIGMA FACTO"/>
    <property type="match status" value="1"/>
</dbReference>
<dbReference type="Proteomes" id="UP000676169">
    <property type="component" value="Chromosome"/>
</dbReference>
<keyword evidence="3" id="KW-0731">Sigma factor</keyword>
<name>A0A975G4T4_9BACT</name>
<dbReference type="InterPro" id="IPR013325">
    <property type="entry name" value="RNA_pol_sigma_r2"/>
</dbReference>
<dbReference type="SUPFAM" id="SSF88659">
    <property type="entry name" value="Sigma3 and sigma4 domains of RNA polymerase sigma factors"/>
    <property type="match status" value="1"/>
</dbReference>
<keyword evidence="4" id="KW-0804">Transcription</keyword>
<evidence type="ECO:0000256" key="3">
    <source>
        <dbReference type="ARBA" id="ARBA00023082"/>
    </source>
</evidence>
<keyword evidence="2" id="KW-0805">Transcription regulation</keyword>
<dbReference type="NCBIfam" id="TIGR02937">
    <property type="entry name" value="sigma70-ECF"/>
    <property type="match status" value="1"/>
</dbReference>